<feature type="region of interest" description="Disordered" evidence="1">
    <location>
        <begin position="76"/>
        <end position="102"/>
    </location>
</feature>
<name>A0ABR2UXS1_9PEZI</name>
<dbReference type="EMBL" id="JARVKF010000320">
    <property type="protein sequence ID" value="KAK9419485.1"/>
    <property type="molecule type" value="Genomic_DNA"/>
</dbReference>
<protein>
    <submittedName>
        <fullName evidence="2">Uncharacterized protein</fullName>
    </submittedName>
</protein>
<proteinExistence type="predicted"/>
<accession>A0ABR2UXS1</accession>
<evidence type="ECO:0000256" key="1">
    <source>
        <dbReference type="SAM" id="MobiDB-lite"/>
    </source>
</evidence>
<evidence type="ECO:0000313" key="3">
    <source>
        <dbReference type="Proteomes" id="UP001408356"/>
    </source>
</evidence>
<gene>
    <name evidence="2" type="ORF">SUNI508_07460</name>
</gene>
<sequence>MYTNTITPKLNPMAQVFEPGVLWYATWMIRPAAPAANLKEDENYEALDDDNIHKPIAKYGDLYASVHCAKKASDNSFFGGGEKRQTKKHSGLSASRWGKGVN</sequence>
<keyword evidence="3" id="KW-1185">Reference proteome</keyword>
<reference evidence="2 3" key="1">
    <citation type="journal article" date="2024" name="J. Plant Pathol.">
        <title>Sequence and assembly of the genome of Seiridium unicorne, isolate CBS 538.82, causal agent of cypress canker disease.</title>
        <authorList>
            <person name="Scali E."/>
            <person name="Rocca G.D."/>
            <person name="Danti R."/>
            <person name="Garbelotto M."/>
            <person name="Barberini S."/>
            <person name="Baroncelli R."/>
            <person name="Emiliani G."/>
        </authorList>
    </citation>
    <scope>NUCLEOTIDE SEQUENCE [LARGE SCALE GENOMIC DNA]</scope>
    <source>
        <strain evidence="2 3">BM-138-508</strain>
    </source>
</reference>
<organism evidence="2 3">
    <name type="scientific">Seiridium unicorne</name>
    <dbReference type="NCBI Taxonomy" id="138068"/>
    <lineage>
        <taxon>Eukaryota</taxon>
        <taxon>Fungi</taxon>
        <taxon>Dikarya</taxon>
        <taxon>Ascomycota</taxon>
        <taxon>Pezizomycotina</taxon>
        <taxon>Sordariomycetes</taxon>
        <taxon>Xylariomycetidae</taxon>
        <taxon>Amphisphaeriales</taxon>
        <taxon>Sporocadaceae</taxon>
        <taxon>Seiridium</taxon>
    </lineage>
</organism>
<evidence type="ECO:0000313" key="2">
    <source>
        <dbReference type="EMBL" id="KAK9419485.1"/>
    </source>
</evidence>
<dbReference type="Proteomes" id="UP001408356">
    <property type="component" value="Unassembled WGS sequence"/>
</dbReference>
<comment type="caution">
    <text evidence="2">The sequence shown here is derived from an EMBL/GenBank/DDBJ whole genome shotgun (WGS) entry which is preliminary data.</text>
</comment>